<dbReference type="RefSeq" id="WP_161838822.1">
    <property type="nucleotide sequence ID" value="NZ_CP048000.1"/>
</dbReference>
<name>A0A6P1TNT3_9FIRM</name>
<reference evidence="2 3" key="1">
    <citation type="submission" date="2020-01" db="EMBL/GenBank/DDBJ databases">
        <title>Genome analysis of Anaerocolumna sp. CBA3638.</title>
        <authorList>
            <person name="Kim J."/>
            <person name="Roh S.W."/>
        </authorList>
    </citation>
    <scope>NUCLEOTIDE SEQUENCE [LARGE SCALE GENOMIC DNA]</scope>
    <source>
        <strain evidence="2 3">CBA3638</strain>
    </source>
</reference>
<accession>A0A6P1TNT3</accession>
<proteinExistence type="predicted"/>
<protein>
    <submittedName>
        <fullName evidence="2">Uncharacterized protein</fullName>
    </submittedName>
</protein>
<gene>
    <name evidence="2" type="ORF">Ana3638_15390</name>
</gene>
<evidence type="ECO:0000313" key="3">
    <source>
        <dbReference type="Proteomes" id="UP000464314"/>
    </source>
</evidence>
<dbReference type="Proteomes" id="UP000464314">
    <property type="component" value="Chromosome"/>
</dbReference>
<evidence type="ECO:0000256" key="1">
    <source>
        <dbReference type="SAM" id="Phobius"/>
    </source>
</evidence>
<evidence type="ECO:0000313" key="2">
    <source>
        <dbReference type="EMBL" id="QHQ61997.1"/>
    </source>
</evidence>
<dbReference type="KEGG" id="anr:Ana3638_15390"/>
<dbReference type="AlphaFoldDB" id="A0A6P1TNT3"/>
<keyword evidence="3" id="KW-1185">Reference proteome</keyword>
<feature type="transmembrane region" description="Helical" evidence="1">
    <location>
        <begin position="7"/>
        <end position="26"/>
    </location>
</feature>
<keyword evidence="1" id="KW-0472">Membrane</keyword>
<sequence length="255" mass="28816">MKLKYKKLVVMITMCTMGIGLVTFSITRPSDKSTTVVENSSDDAVKVEASLDTDISNASVKSASLLPSATPTPTEVPETKDDVAVDQADPLEKNAHKEINTLIKNYLNAKLSKKIDKFKPLVNDISYIDLKDIARKTKYIEAYKNVTCYTKKGPEEGSYIVYAYHEVKFSSIKALAPAMNEFYVKMNEKGKLYIYLGEIDNTTKQYLDEVRDSDEVMDLIYDVNEKLQKVVADDKELHEFYSKLEESAKNVTMNN</sequence>
<keyword evidence="1" id="KW-0812">Transmembrane</keyword>
<organism evidence="2 3">
    <name type="scientific">Anaerocolumna sedimenticola</name>
    <dbReference type="NCBI Taxonomy" id="2696063"/>
    <lineage>
        <taxon>Bacteria</taxon>
        <taxon>Bacillati</taxon>
        <taxon>Bacillota</taxon>
        <taxon>Clostridia</taxon>
        <taxon>Lachnospirales</taxon>
        <taxon>Lachnospiraceae</taxon>
        <taxon>Anaerocolumna</taxon>
    </lineage>
</organism>
<keyword evidence="1" id="KW-1133">Transmembrane helix</keyword>
<dbReference type="EMBL" id="CP048000">
    <property type="protein sequence ID" value="QHQ61997.1"/>
    <property type="molecule type" value="Genomic_DNA"/>
</dbReference>